<dbReference type="EMBL" id="LMVO01000001">
    <property type="protein sequence ID" value="PAV10335.1"/>
    <property type="molecule type" value="Genomic_DNA"/>
</dbReference>
<keyword evidence="2" id="KW-0680">Restriction system</keyword>
<evidence type="ECO:0000256" key="1">
    <source>
        <dbReference type="ARBA" id="ARBA00010923"/>
    </source>
</evidence>
<feature type="domain" description="Type I restriction modification DNA specificity" evidence="4">
    <location>
        <begin position="315"/>
        <end position="483"/>
    </location>
</feature>
<comment type="caution">
    <text evidence="5">The sequence shown here is derived from an EMBL/GenBank/DDBJ whole genome shotgun (WGS) entry which is preliminary data.</text>
</comment>
<accession>A0AAX0QBE2</accession>
<evidence type="ECO:0000256" key="2">
    <source>
        <dbReference type="ARBA" id="ARBA00022747"/>
    </source>
</evidence>
<dbReference type="InterPro" id="IPR044946">
    <property type="entry name" value="Restrct_endonuc_typeI_TRD_sf"/>
</dbReference>
<dbReference type="GO" id="GO:0003677">
    <property type="term" value="F:DNA binding"/>
    <property type="evidence" value="ECO:0007669"/>
    <property type="project" value="UniProtKB-KW"/>
</dbReference>
<dbReference type="Pfam" id="PF01420">
    <property type="entry name" value="Methylase_S"/>
    <property type="match status" value="1"/>
</dbReference>
<dbReference type="InterPro" id="IPR000055">
    <property type="entry name" value="Restrct_endonuc_typeI_TRD"/>
</dbReference>
<protein>
    <recommendedName>
        <fullName evidence="4">Type I restriction modification DNA specificity domain-containing protein</fullName>
    </recommendedName>
</protein>
<reference evidence="5 6" key="1">
    <citation type="journal article" date="2017" name="BMC Genomics">
        <title>Genomic analysis of methanogenic archaea reveals a shift towards energy conservation.</title>
        <authorList>
            <person name="Gilmore S.P."/>
            <person name="Henske J.K."/>
            <person name="Sexton J.A."/>
            <person name="Solomon K.V."/>
            <person name="Seppala S."/>
            <person name="Yoo J.I."/>
            <person name="Huyett L.M."/>
            <person name="Pressman A."/>
            <person name="Cogan J.Z."/>
            <person name="Kivenson V."/>
            <person name="Peng X."/>
            <person name="Tan Y."/>
            <person name="Valentine D.L."/>
            <person name="O'Malley M.A."/>
        </authorList>
    </citation>
    <scope>NUCLEOTIDE SEQUENCE [LARGE SCALE GENOMIC DNA]</scope>
    <source>
        <strain evidence="5 6">XII</strain>
    </source>
</reference>
<dbReference type="PANTHER" id="PTHR43140:SF1">
    <property type="entry name" value="TYPE I RESTRICTION ENZYME ECOKI SPECIFICITY SUBUNIT"/>
    <property type="match status" value="1"/>
</dbReference>
<proteinExistence type="inferred from homology"/>
<dbReference type="PANTHER" id="PTHR43140">
    <property type="entry name" value="TYPE-1 RESTRICTION ENZYME ECOKI SPECIFICITY PROTEIN"/>
    <property type="match status" value="1"/>
</dbReference>
<evidence type="ECO:0000313" key="5">
    <source>
        <dbReference type="EMBL" id="PAV10335.1"/>
    </source>
</evidence>
<evidence type="ECO:0000256" key="3">
    <source>
        <dbReference type="ARBA" id="ARBA00023125"/>
    </source>
</evidence>
<evidence type="ECO:0000313" key="6">
    <source>
        <dbReference type="Proteomes" id="UP000243820"/>
    </source>
</evidence>
<dbReference type="CDD" id="cd17260">
    <property type="entry name" value="RMtype1_S_EcoEI-TRD1-CR1_like"/>
    <property type="match status" value="1"/>
</dbReference>
<dbReference type="SUPFAM" id="SSF116734">
    <property type="entry name" value="DNA methylase specificity domain"/>
    <property type="match status" value="2"/>
</dbReference>
<dbReference type="Proteomes" id="UP000243820">
    <property type="component" value="Unassembled WGS sequence"/>
</dbReference>
<name>A0AAX0QBE2_9EURY</name>
<dbReference type="InterPro" id="IPR051212">
    <property type="entry name" value="Type-I_RE_S_subunit"/>
</dbReference>
<keyword evidence="3" id="KW-0238">DNA-binding</keyword>
<dbReference type="Gene3D" id="3.90.220.20">
    <property type="entry name" value="DNA methylase specificity domains"/>
    <property type="match status" value="2"/>
</dbReference>
<dbReference type="AlphaFoldDB" id="A0AAX0QBE2"/>
<sequence length="490" mass="55178">MKASELKASILQLAVSGKLVAQDPNDEPASVLLKRIKKERETLLKAGKIKKGKPLAEISEDEIPFLIPDSWEWVRIGEISNYGNNVSLDASKIIDSDWILELEDVEKETGKVLEIITKSQRNSLSTKHRFDVGDVLYSKLRPYLNKVVVPEQKGYCTSEILVLNFGKYVYPRYVQAFLMSPYFVGYANECSSGMNLPRLGTEDGRNAVFALPPLSEQHRIVARIEELMPLIEAYGREEQKLSALEAGFPDALRQSILQYAVEGKLVSQKAEDGTAAELLAQIRKERDALVKEGKIKKGTPLSPVSEEEKPFEIPASWEWVRLGSIIELNPRNKLDDDLDVSFIPMTLIDDGYSNHHSSESRKWKEVKSGFTHFREGDLCLAKITPCFQNKKSAIFANLINGYGAGTTELHILRSFSSGINLQYVLWYVKCPFFIYKGMETFTGTAGQERVSADVVANQPFPLPPLAEQHRIVERIEELKGLCDRIPKKVK</sequence>
<keyword evidence="6" id="KW-1185">Reference proteome</keyword>
<comment type="similarity">
    <text evidence="1">Belongs to the type-I restriction system S methylase family.</text>
</comment>
<dbReference type="RefSeq" id="WP_095641723.1">
    <property type="nucleotide sequence ID" value="NZ_LMVO01000001.1"/>
</dbReference>
<gene>
    <name evidence="5" type="ORF">ASJ83_07765</name>
</gene>
<dbReference type="GO" id="GO:0009307">
    <property type="term" value="P:DNA restriction-modification system"/>
    <property type="evidence" value="ECO:0007669"/>
    <property type="project" value="UniProtKB-KW"/>
</dbReference>
<organism evidence="5 6">
    <name type="scientific">Methanocorpusculum parvum</name>
    <dbReference type="NCBI Taxonomy" id="2193"/>
    <lineage>
        <taxon>Archaea</taxon>
        <taxon>Methanobacteriati</taxon>
        <taxon>Methanobacteriota</taxon>
        <taxon>Stenosarchaea group</taxon>
        <taxon>Methanomicrobia</taxon>
        <taxon>Methanomicrobiales</taxon>
        <taxon>Methanocorpusculaceae</taxon>
        <taxon>Methanocorpusculum</taxon>
    </lineage>
</organism>
<evidence type="ECO:0000259" key="4">
    <source>
        <dbReference type="Pfam" id="PF01420"/>
    </source>
</evidence>